<evidence type="ECO:0000313" key="2">
    <source>
        <dbReference type="Proteomes" id="UP001071777"/>
    </source>
</evidence>
<name>A0ABQ8P8R4_9CRYT</name>
<evidence type="ECO:0000313" key="1">
    <source>
        <dbReference type="EMBL" id="KAJ1612609.1"/>
    </source>
</evidence>
<gene>
    <name evidence="1" type="ORF">OJ252_1199</name>
</gene>
<keyword evidence="2" id="KW-1185">Reference proteome</keyword>
<protein>
    <submittedName>
        <fullName evidence="1">Signal peptide-containing protein</fullName>
    </submittedName>
</protein>
<accession>A0ABQ8P8R4</accession>
<reference evidence="1" key="1">
    <citation type="submission" date="2022-10" db="EMBL/GenBank/DDBJ databases">
        <title>Adaptive evolution leads to modifications in subtelomeric GC content in a zoonotic Cryptosporidium species.</title>
        <authorList>
            <person name="Li J."/>
            <person name="Feng Y."/>
            <person name="Xiao L."/>
        </authorList>
    </citation>
    <scope>NUCLEOTIDE SEQUENCE</scope>
    <source>
        <strain evidence="1">25894</strain>
    </source>
</reference>
<dbReference type="EMBL" id="JAPCXB010000044">
    <property type="protein sequence ID" value="KAJ1612609.1"/>
    <property type="molecule type" value="Genomic_DNA"/>
</dbReference>
<dbReference type="Proteomes" id="UP001071777">
    <property type="component" value="Unassembled WGS sequence"/>
</dbReference>
<proteinExistence type="predicted"/>
<sequence length="455" mass="52113">MHKFWREDLNLHSQSSKDVPWVILLRTDSQDLSVKGILCKIIWVSLFKILTDRTSNRITESQFVDPQFRLNLRPVIPNKNGFGTPKVFVRSTSIGSNAQNISRTPLASYRQIYGANYNDFQYMYSSASPLQSFRMNGHENQYQNYFSPDHQSYLQINTERQMYSTNHQSEELNILTYRSEPYVQGNPPGLKNSEANQIANYSEITTLSGSQLSSNPIFEPEDISFVSQNANLSNEFAFADSNPPETCLKDEPIESNIDSNDHTFPKIDSFADDFSEINFSTQKNNTSLERIYEDYPSENHFHPNHTDDSIAVSKEYDISQVISHNSDEESLLSSSDTQGCMEICITPPLSTDITASNNFYLPEDSKEEGQVDSVLRTESLSERLAGQMTPENCQLDSHSEPKANQKRKFRLSTLCPRFVNCLFPWIRSDEYFEDHDKRVFYIPSSAEETQTLINS</sequence>
<comment type="caution">
    <text evidence="1">The sequence shown here is derived from an EMBL/GenBank/DDBJ whole genome shotgun (WGS) entry which is preliminary data.</text>
</comment>
<organism evidence="1 2">
    <name type="scientific">Cryptosporidium canis</name>
    <dbReference type="NCBI Taxonomy" id="195482"/>
    <lineage>
        <taxon>Eukaryota</taxon>
        <taxon>Sar</taxon>
        <taxon>Alveolata</taxon>
        <taxon>Apicomplexa</taxon>
        <taxon>Conoidasida</taxon>
        <taxon>Coccidia</taxon>
        <taxon>Eucoccidiorida</taxon>
        <taxon>Eimeriorina</taxon>
        <taxon>Cryptosporidiidae</taxon>
        <taxon>Cryptosporidium</taxon>
    </lineage>
</organism>